<dbReference type="InterPro" id="IPR036291">
    <property type="entry name" value="NAD(P)-bd_dom_sf"/>
</dbReference>
<evidence type="ECO:0000313" key="3">
    <source>
        <dbReference type="EMBL" id="MBZ5715718.1"/>
    </source>
</evidence>
<evidence type="ECO:0000256" key="1">
    <source>
        <dbReference type="PROSITE-ProRule" id="PRU00409"/>
    </source>
</evidence>
<protein>
    <submittedName>
        <fullName evidence="3">Acetate--CoA ligase family protein</fullName>
    </submittedName>
</protein>
<organism evidence="3 4">
    <name type="scientific">Nannocystis pusilla</name>
    <dbReference type="NCBI Taxonomy" id="889268"/>
    <lineage>
        <taxon>Bacteria</taxon>
        <taxon>Pseudomonadati</taxon>
        <taxon>Myxococcota</taxon>
        <taxon>Polyangia</taxon>
        <taxon>Nannocystales</taxon>
        <taxon>Nannocystaceae</taxon>
        <taxon>Nannocystis</taxon>
    </lineage>
</organism>
<dbReference type="GO" id="GO:0016874">
    <property type="term" value="F:ligase activity"/>
    <property type="evidence" value="ECO:0007669"/>
    <property type="project" value="UniProtKB-KW"/>
</dbReference>
<dbReference type="PANTHER" id="PTHR42793">
    <property type="entry name" value="COA BINDING DOMAIN CONTAINING PROTEIN"/>
    <property type="match status" value="1"/>
</dbReference>
<reference evidence="3" key="1">
    <citation type="submission" date="2021-08" db="EMBL/GenBank/DDBJ databases">
        <authorList>
            <person name="Stevens D.C."/>
        </authorList>
    </citation>
    <scope>NUCLEOTIDE SEQUENCE</scope>
    <source>
        <strain evidence="3">DSM 53165</strain>
    </source>
</reference>
<name>A0ABS7U5B8_9BACT</name>
<dbReference type="SMART" id="SM00881">
    <property type="entry name" value="CoA_binding"/>
    <property type="match status" value="1"/>
</dbReference>
<dbReference type="Pfam" id="PF19045">
    <property type="entry name" value="Ligase_CoA_2"/>
    <property type="match status" value="1"/>
</dbReference>
<keyword evidence="4" id="KW-1185">Reference proteome</keyword>
<feature type="domain" description="ATP-grasp" evidence="2">
    <location>
        <begin position="525"/>
        <end position="566"/>
    </location>
</feature>
<dbReference type="PANTHER" id="PTHR42793:SF1">
    <property type="entry name" value="PEPTIDYL-LYSINE N-ACETYLTRANSFERASE PATZ"/>
    <property type="match status" value="1"/>
</dbReference>
<evidence type="ECO:0000313" key="4">
    <source>
        <dbReference type="Proteomes" id="UP001139031"/>
    </source>
</evidence>
<dbReference type="Proteomes" id="UP001139031">
    <property type="component" value="Unassembled WGS sequence"/>
</dbReference>
<keyword evidence="3" id="KW-0436">Ligase</keyword>
<gene>
    <name evidence="3" type="ORF">K7C98_41365</name>
</gene>
<keyword evidence="1" id="KW-0547">Nucleotide-binding</keyword>
<dbReference type="InterPro" id="IPR003781">
    <property type="entry name" value="CoA-bd"/>
</dbReference>
<keyword evidence="1" id="KW-0067">ATP-binding</keyword>
<dbReference type="Pfam" id="PF13380">
    <property type="entry name" value="CoA_binding_2"/>
    <property type="match status" value="1"/>
</dbReference>
<dbReference type="InterPro" id="IPR013815">
    <property type="entry name" value="ATP_grasp_subdomain_1"/>
</dbReference>
<dbReference type="SUPFAM" id="SSF51735">
    <property type="entry name" value="NAD(P)-binding Rossmann-fold domains"/>
    <property type="match status" value="1"/>
</dbReference>
<dbReference type="SUPFAM" id="SSF52210">
    <property type="entry name" value="Succinyl-CoA synthetase domains"/>
    <property type="match status" value="2"/>
</dbReference>
<sequence length="723" mass="75691">MSGVTRKITPTRVPEPARVDPVLVEGEHLEPYELDPEGLGLGHVLAPCSVALIGASRDERAIGHRLLLNLLAAGFQGPIFPVNPHAESVAGVPAFASIRDIPDSVELAVIAVPAAAVPAVVDECAERGVRGLVVVSAGFREIGREGAARERRLLQRVREGGMRLVGPNCLGIMNTAIGLDATFAPVRPPPGKITVLSQSGALGVALLDGMARLGLGLSSFVSIGNRADVSSNDLLRYWEDDDATEIVLLYLESFGNPRKFSQIARRLVRSKPIVAVTAGRSAAGRRAASSHTAAAATSDDAVEALLAQTGVIRVDTPEQLLDVTRVLTSQPLPAGDRVAIVGNSGGPGVLAVDACVDAGLRVTQLGESTQYELRRLLGPHAAVENPVDMIASATAAHYEQTLSRVLADDAVDMALVIHTPIVEPADDVVAAIERAVVGARKPVVVAALLPAVTPGVASPRALPCFTSPEPAALALGRVARHAAWLRRDPGVVPELADIDSEAARALVEDALQHHDDVWLDLDRAVALVRAYGVPAIATRRAASADAAALLAEDLGFPVVLKAASGAILHKTEVAALRLDLRDADAVCRAFAELAPAGPVVVQPMAGPGVELIVGLVRRRAFGPLLMFGAGGVATELLADRAFHILPLTDVDARELVRGLRSSPRLFGYRGAPPADVAELEALLLRVGQLACEIPELEELDLNPVIASPRGAVAVDVKVHLRRP</sequence>
<dbReference type="EMBL" id="JAIRAU010000057">
    <property type="protein sequence ID" value="MBZ5715718.1"/>
    <property type="molecule type" value="Genomic_DNA"/>
</dbReference>
<dbReference type="InterPro" id="IPR011761">
    <property type="entry name" value="ATP-grasp"/>
</dbReference>
<dbReference type="InterPro" id="IPR016102">
    <property type="entry name" value="Succinyl-CoA_synth-like"/>
</dbReference>
<dbReference type="RefSeq" id="WP_224197451.1">
    <property type="nucleotide sequence ID" value="NZ_JAIRAU010000057.1"/>
</dbReference>
<comment type="caution">
    <text evidence="3">The sequence shown here is derived from an EMBL/GenBank/DDBJ whole genome shotgun (WGS) entry which is preliminary data.</text>
</comment>
<dbReference type="Pfam" id="PF13607">
    <property type="entry name" value="Succ_CoA_lig"/>
    <property type="match status" value="1"/>
</dbReference>
<dbReference type="InterPro" id="IPR032875">
    <property type="entry name" value="Succ_CoA_lig_flav_dom"/>
</dbReference>
<dbReference type="Gene3D" id="3.30.470.20">
    <property type="entry name" value="ATP-grasp fold, B domain"/>
    <property type="match status" value="1"/>
</dbReference>
<evidence type="ECO:0000259" key="2">
    <source>
        <dbReference type="PROSITE" id="PS50975"/>
    </source>
</evidence>
<accession>A0ABS7U5B8</accession>
<dbReference type="Gene3D" id="3.40.50.261">
    <property type="entry name" value="Succinyl-CoA synthetase domains"/>
    <property type="match status" value="2"/>
</dbReference>
<dbReference type="SUPFAM" id="SSF56059">
    <property type="entry name" value="Glutathione synthetase ATP-binding domain-like"/>
    <property type="match status" value="1"/>
</dbReference>
<dbReference type="InterPro" id="IPR043938">
    <property type="entry name" value="Ligase_CoA_dom"/>
</dbReference>
<dbReference type="Pfam" id="PF13549">
    <property type="entry name" value="ATP-grasp_5"/>
    <property type="match status" value="1"/>
</dbReference>
<dbReference type="Gene3D" id="3.30.1490.20">
    <property type="entry name" value="ATP-grasp fold, A domain"/>
    <property type="match status" value="1"/>
</dbReference>
<dbReference type="PROSITE" id="PS50975">
    <property type="entry name" value="ATP_GRASP"/>
    <property type="match status" value="1"/>
</dbReference>
<dbReference type="Gene3D" id="3.40.50.720">
    <property type="entry name" value="NAD(P)-binding Rossmann-like Domain"/>
    <property type="match status" value="1"/>
</dbReference>
<proteinExistence type="predicted"/>